<dbReference type="InterPro" id="IPR049503">
    <property type="entry name" value="AbiJ_NTD4"/>
</dbReference>
<proteinExistence type="predicted"/>
<dbReference type="Pfam" id="PF18863">
    <property type="entry name" value="AbiJ_NTD4"/>
    <property type="match status" value="1"/>
</dbReference>
<gene>
    <name evidence="2" type="ORF">DWY14_00335</name>
</gene>
<sequence length="275" mass="32156">MALFSERHGYIKPSDVFIREKITPGIQNAILTCYDILKETLNIVDCLYIYHNLDEYIWTNFLNMRKSEWTTYTDIISKYIKSERNEWFEKLDLIEVCIKYLYFKSEKDSQISISADIFVGELNHHFKRLNFAYRIVNKEIVEITSEEEIKEIETTLSTSKDNIKIHLNNALELYSKRPVADYRNSIKESISAVEAISRNITGENVLNFKKMEEKGVFVPTVLRKAFECLYGYTNDKTTGIRHALMDDTNAPQAEEALFMLVSCSAFINYLNKKIK</sequence>
<accession>A0A412HAR7</accession>
<dbReference type="EMBL" id="QRUY01000001">
    <property type="protein sequence ID" value="RGS10622.1"/>
    <property type="molecule type" value="Genomic_DNA"/>
</dbReference>
<dbReference type="Proteomes" id="UP000285750">
    <property type="component" value="Unassembled WGS sequence"/>
</dbReference>
<protein>
    <recommendedName>
        <fullName evidence="1">HEPN AbiJ-N-terminal domain-containing protein</fullName>
    </recommendedName>
</protein>
<feature type="domain" description="HEPN AbiJ-N-terminal" evidence="1">
    <location>
        <begin position="3"/>
        <end position="157"/>
    </location>
</feature>
<evidence type="ECO:0000313" key="2">
    <source>
        <dbReference type="EMBL" id="RGS10622.1"/>
    </source>
</evidence>
<evidence type="ECO:0000313" key="3">
    <source>
        <dbReference type="Proteomes" id="UP000285750"/>
    </source>
</evidence>
<evidence type="ECO:0000259" key="1">
    <source>
        <dbReference type="Pfam" id="PF18863"/>
    </source>
</evidence>
<comment type="caution">
    <text evidence="2">The sequence shown here is derived from an EMBL/GenBank/DDBJ whole genome shotgun (WGS) entry which is preliminary data.</text>
</comment>
<dbReference type="RefSeq" id="WP_118430407.1">
    <property type="nucleotide sequence ID" value="NZ_CATWOP010000023.1"/>
</dbReference>
<reference evidence="2 3" key="1">
    <citation type="submission" date="2018-08" db="EMBL/GenBank/DDBJ databases">
        <title>A genome reference for cultivated species of the human gut microbiota.</title>
        <authorList>
            <person name="Zou Y."/>
            <person name="Xue W."/>
            <person name="Luo G."/>
        </authorList>
    </citation>
    <scope>NUCLEOTIDE SEQUENCE [LARGE SCALE GENOMIC DNA]</scope>
    <source>
        <strain evidence="2 3">AF24-16AC</strain>
    </source>
</reference>
<name>A0A412HAR7_9BACT</name>
<dbReference type="AlphaFoldDB" id="A0A412HAR7"/>
<organism evidence="2 3">
    <name type="scientific">Phocaeicola plebeius</name>
    <dbReference type="NCBI Taxonomy" id="310297"/>
    <lineage>
        <taxon>Bacteria</taxon>
        <taxon>Pseudomonadati</taxon>
        <taxon>Bacteroidota</taxon>
        <taxon>Bacteroidia</taxon>
        <taxon>Bacteroidales</taxon>
        <taxon>Bacteroidaceae</taxon>
        <taxon>Phocaeicola</taxon>
    </lineage>
</organism>